<dbReference type="SUPFAM" id="SSF46785">
    <property type="entry name" value="Winged helix' DNA-binding domain"/>
    <property type="match status" value="1"/>
</dbReference>
<keyword evidence="3" id="KW-0238">DNA-binding</keyword>
<dbReference type="Gene3D" id="1.10.10.10">
    <property type="entry name" value="Winged helix-like DNA-binding domain superfamily/Winged helix DNA-binding domain"/>
    <property type="match status" value="1"/>
</dbReference>
<evidence type="ECO:0000313" key="7">
    <source>
        <dbReference type="Proteomes" id="UP001597109"/>
    </source>
</evidence>
<dbReference type="RefSeq" id="WP_144838294.1">
    <property type="nucleotide sequence ID" value="NZ_JBHTKI010000022.1"/>
</dbReference>
<dbReference type="InterPro" id="IPR036390">
    <property type="entry name" value="WH_DNA-bd_sf"/>
</dbReference>
<keyword evidence="4" id="KW-0804">Transcription</keyword>
<accession>A0ABW3LFN8</accession>
<gene>
    <name evidence="6" type="ORF">ACFQ1X_13735</name>
</gene>
<dbReference type="PRINTS" id="PR00039">
    <property type="entry name" value="HTHLYSR"/>
</dbReference>
<comment type="similarity">
    <text evidence="1">Belongs to the LysR transcriptional regulatory family.</text>
</comment>
<name>A0ABW3LFN8_9BACL</name>
<comment type="caution">
    <text evidence="6">The sequence shown here is derived from an EMBL/GenBank/DDBJ whole genome shotgun (WGS) entry which is preliminary data.</text>
</comment>
<dbReference type="PROSITE" id="PS50931">
    <property type="entry name" value="HTH_LYSR"/>
    <property type="match status" value="1"/>
</dbReference>
<dbReference type="PANTHER" id="PTHR30126:SF39">
    <property type="entry name" value="HTH-TYPE TRANSCRIPTIONAL REGULATOR CYSL"/>
    <property type="match status" value="1"/>
</dbReference>
<feature type="domain" description="HTH lysR-type" evidence="5">
    <location>
        <begin position="1"/>
        <end position="57"/>
    </location>
</feature>
<dbReference type="Pfam" id="PF00126">
    <property type="entry name" value="HTH_1"/>
    <property type="match status" value="1"/>
</dbReference>
<keyword evidence="2" id="KW-0805">Transcription regulation</keyword>
<dbReference type="Pfam" id="PF03466">
    <property type="entry name" value="LysR_substrate"/>
    <property type="match status" value="1"/>
</dbReference>
<evidence type="ECO:0000256" key="3">
    <source>
        <dbReference type="ARBA" id="ARBA00023125"/>
    </source>
</evidence>
<dbReference type="Proteomes" id="UP001597109">
    <property type="component" value="Unassembled WGS sequence"/>
</dbReference>
<dbReference type="InterPro" id="IPR036388">
    <property type="entry name" value="WH-like_DNA-bd_sf"/>
</dbReference>
<dbReference type="InterPro" id="IPR005119">
    <property type="entry name" value="LysR_subst-bd"/>
</dbReference>
<dbReference type="PANTHER" id="PTHR30126">
    <property type="entry name" value="HTH-TYPE TRANSCRIPTIONAL REGULATOR"/>
    <property type="match status" value="1"/>
</dbReference>
<reference evidence="7" key="1">
    <citation type="journal article" date="2019" name="Int. J. Syst. Evol. Microbiol.">
        <title>The Global Catalogue of Microorganisms (GCM) 10K type strain sequencing project: providing services to taxonomists for standard genome sequencing and annotation.</title>
        <authorList>
            <consortium name="The Broad Institute Genomics Platform"/>
            <consortium name="The Broad Institute Genome Sequencing Center for Infectious Disease"/>
            <person name="Wu L."/>
            <person name="Ma J."/>
        </authorList>
    </citation>
    <scope>NUCLEOTIDE SEQUENCE [LARGE SCALE GENOMIC DNA]</scope>
    <source>
        <strain evidence="7">CCUG 56756</strain>
    </source>
</reference>
<sequence>MDHKLEIFVTTAEQKSFTRAAELLHMTPSAISLSIKALESKLDTRLFDRTNKYVQLTQAGSIVYTHAKEILMQYNDLAQSLLDLAPERNIPISIGAAYTFGEYFLPGILYAFSKKHPNILPNITIQNSKAIAEQIHRQELDIGFIVEADVAEFDVDVNLFSEEMMLIVARPDHPINKNSSIDKNMLASETWIVREEGSGTRDITNKFFAQLGIVPKRIMSFGSSQTIKESVALGLGISYLSESVIKSDVQAGTLKGVSLSDYPNETSFHYITHQSKFHSQAVQIFKEFLDSYVLGEKVSVHSKRIARNGE</sequence>
<evidence type="ECO:0000313" key="6">
    <source>
        <dbReference type="EMBL" id="MFD1032496.1"/>
    </source>
</evidence>
<organism evidence="6 7">
    <name type="scientific">Metaplanococcus flavidus</name>
    <dbReference type="NCBI Taxonomy" id="569883"/>
    <lineage>
        <taxon>Bacteria</taxon>
        <taxon>Bacillati</taxon>
        <taxon>Bacillota</taxon>
        <taxon>Bacilli</taxon>
        <taxon>Bacillales</taxon>
        <taxon>Caryophanaceae</taxon>
        <taxon>Metaplanococcus</taxon>
    </lineage>
</organism>
<evidence type="ECO:0000256" key="4">
    <source>
        <dbReference type="ARBA" id="ARBA00023163"/>
    </source>
</evidence>
<evidence type="ECO:0000256" key="1">
    <source>
        <dbReference type="ARBA" id="ARBA00009437"/>
    </source>
</evidence>
<dbReference type="SUPFAM" id="SSF53850">
    <property type="entry name" value="Periplasmic binding protein-like II"/>
    <property type="match status" value="1"/>
</dbReference>
<dbReference type="InterPro" id="IPR000847">
    <property type="entry name" value="LysR_HTH_N"/>
</dbReference>
<evidence type="ECO:0000259" key="5">
    <source>
        <dbReference type="PROSITE" id="PS50931"/>
    </source>
</evidence>
<evidence type="ECO:0000256" key="2">
    <source>
        <dbReference type="ARBA" id="ARBA00023015"/>
    </source>
</evidence>
<keyword evidence="7" id="KW-1185">Reference proteome</keyword>
<protein>
    <submittedName>
        <fullName evidence="6">LysR family transcriptional regulator</fullName>
    </submittedName>
</protein>
<dbReference type="EMBL" id="JBHTKI010000022">
    <property type="protein sequence ID" value="MFD1032496.1"/>
    <property type="molecule type" value="Genomic_DNA"/>
</dbReference>
<proteinExistence type="inferred from homology"/>
<dbReference type="Gene3D" id="3.40.190.290">
    <property type="match status" value="1"/>
</dbReference>